<dbReference type="RefSeq" id="WP_389220117.1">
    <property type="nucleotide sequence ID" value="NZ_JBIACJ010000006.1"/>
</dbReference>
<name>A0ABW6JZC4_9BACI</name>
<organism evidence="2 3">
    <name type="scientific">Cytobacillus mangrovibacter</name>
    <dbReference type="NCBI Taxonomy" id="3299024"/>
    <lineage>
        <taxon>Bacteria</taxon>
        <taxon>Bacillati</taxon>
        <taxon>Bacillota</taxon>
        <taxon>Bacilli</taxon>
        <taxon>Bacillales</taxon>
        <taxon>Bacillaceae</taxon>
        <taxon>Cytobacillus</taxon>
    </lineage>
</organism>
<evidence type="ECO:0000256" key="1">
    <source>
        <dbReference type="SAM" id="Phobius"/>
    </source>
</evidence>
<feature type="transmembrane region" description="Helical" evidence="1">
    <location>
        <begin position="50"/>
        <end position="69"/>
    </location>
</feature>
<dbReference type="Proteomes" id="UP001601058">
    <property type="component" value="Unassembled WGS sequence"/>
</dbReference>
<accession>A0ABW6JZC4</accession>
<reference evidence="2 3" key="1">
    <citation type="submission" date="2024-08" db="EMBL/GenBank/DDBJ databases">
        <title>Two novel Cytobacillus novel species.</title>
        <authorList>
            <person name="Liu G."/>
        </authorList>
    </citation>
    <scope>NUCLEOTIDE SEQUENCE [LARGE SCALE GENOMIC DNA]</scope>
    <source>
        <strain evidence="2 3">FJAT-53684</strain>
    </source>
</reference>
<gene>
    <name evidence="2" type="ORF">ACFYKT_13005</name>
</gene>
<keyword evidence="3" id="KW-1185">Reference proteome</keyword>
<evidence type="ECO:0000313" key="3">
    <source>
        <dbReference type="Proteomes" id="UP001601058"/>
    </source>
</evidence>
<evidence type="ECO:0000313" key="2">
    <source>
        <dbReference type="EMBL" id="MFE8697257.1"/>
    </source>
</evidence>
<keyword evidence="1" id="KW-0472">Membrane</keyword>
<protein>
    <recommendedName>
        <fullName evidence="4">Regulatory protein YycH-like domain-containing protein</fullName>
    </recommendedName>
</protein>
<keyword evidence="1" id="KW-0812">Transmembrane</keyword>
<evidence type="ECO:0008006" key="4">
    <source>
        <dbReference type="Google" id="ProtNLM"/>
    </source>
</evidence>
<sequence length="300" mass="35518">MSKHFDDKWKQLQQFQPTSHEKTQLKQRIWQTIQEEPVKKAPSHLFQLKGIAMACLLVLICGSFLLLIFQQSGESQNAANQPFNYEKFSWELEDVYSEEVDEGLELFREKQSVPVGTVKEITEKEMNTVTTQLPMSVVKELEHFPYPTTMYIEHVKMMDTSLRYHFFVPNKEKWIHFTFDYPKLEYAEIFHAISTLAFEGKKPYRHDEPLYVNHGYGNILFPVGLKPYSITLYKEIYYWKNGSSKAFSSYIETLLATGLWKKVESNGNRHTFVSVEGNEEITIWWDRKDLIYEYDYPDRN</sequence>
<keyword evidence="1" id="KW-1133">Transmembrane helix</keyword>
<dbReference type="EMBL" id="JBIACJ010000006">
    <property type="protein sequence ID" value="MFE8697257.1"/>
    <property type="molecule type" value="Genomic_DNA"/>
</dbReference>
<comment type="caution">
    <text evidence="2">The sequence shown here is derived from an EMBL/GenBank/DDBJ whole genome shotgun (WGS) entry which is preliminary data.</text>
</comment>
<proteinExistence type="predicted"/>